<dbReference type="AlphaFoldDB" id="A0A4R6UAR1"/>
<dbReference type="RefSeq" id="WP_166639131.1">
    <property type="nucleotide sequence ID" value="NZ_SNYJ01000002.1"/>
</dbReference>
<feature type="transmembrane region" description="Helical" evidence="8">
    <location>
        <begin position="303"/>
        <end position="320"/>
    </location>
</feature>
<feature type="transmembrane region" description="Helical" evidence="8">
    <location>
        <begin position="267"/>
        <end position="291"/>
    </location>
</feature>
<evidence type="ECO:0000256" key="1">
    <source>
        <dbReference type="ARBA" id="ARBA00004141"/>
    </source>
</evidence>
<feature type="transmembrane region" description="Helical" evidence="8">
    <location>
        <begin position="41"/>
        <end position="64"/>
    </location>
</feature>
<feature type="transmembrane region" description="Helical" evidence="8">
    <location>
        <begin position="76"/>
        <end position="96"/>
    </location>
</feature>
<evidence type="ECO:0000256" key="6">
    <source>
        <dbReference type="ARBA" id="ARBA00022989"/>
    </source>
</evidence>
<dbReference type="GO" id="GO:0016020">
    <property type="term" value="C:membrane"/>
    <property type="evidence" value="ECO:0007669"/>
    <property type="project" value="UniProtKB-SubCell"/>
</dbReference>
<comment type="caution">
    <text evidence="9">The sequence shown here is derived from an EMBL/GenBank/DDBJ whole genome shotgun (WGS) entry which is preliminary data.</text>
</comment>
<dbReference type="PANTHER" id="PTHR34975:SF2">
    <property type="entry name" value="SPORE GERMINATION PROTEIN A2"/>
    <property type="match status" value="1"/>
</dbReference>
<dbReference type="NCBIfam" id="TIGR00912">
    <property type="entry name" value="2A0309"/>
    <property type="match status" value="1"/>
</dbReference>
<feature type="transmembrane region" description="Helical" evidence="8">
    <location>
        <begin position="146"/>
        <end position="166"/>
    </location>
</feature>
<accession>A0A4R6UAR1</accession>
<evidence type="ECO:0000256" key="4">
    <source>
        <dbReference type="ARBA" id="ARBA00022544"/>
    </source>
</evidence>
<gene>
    <name evidence="9" type="ORF">EV213_10217</name>
</gene>
<reference evidence="9 10" key="1">
    <citation type="submission" date="2019-03" db="EMBL/GenBank/DDBJ databases">
        <title>Genomic Encyclopedia of Type Strains, Phase IV (KMG-IV): sequencing the most valuable type-strain genomes for metagenomic binning, comparative biology and taxonomic classification.</title>
        <authorList>
            <person name="Goeker M."/>
        </authorList>
    </citation>
    <scope>NUCLEOTIDE SEQUENCE [LARGE SCALE GENOMIC DNA]</scope>
    <source>
        <strain evidence="9 10">DSM 28697</strain>
    </source>
</reference>
<keyword evidence="7 8" id="KW-0472">Membrane</keyword>
<name>A0A4R6UAR1_9BACI</name>
<dbReference type="EMBL" id="SNYJ01000002">
    <property type="protein sequence ID" value="TDQ41989.1"/>
    <property type="molecule type" value="Genomic_DNA"/>
</dbReference>
<feature type="transmembrane region" description="Helical" evidence="8">
    <location>
        <begin position="332"/>
        <end position="352"/>
    </location>
</feature>
<evidence type="ECO:0000256" key="3">
    <source>
        <dbReference type="ARBA" id="ARBA00022448"/>
    </source>
</evidence>
<organism evidence="9 10">
    <name type="scientific">Aureibacillus halotolerans</name>
    <dbReference type="NCBI Taxonomy" id="1508390"/>
    <lineage>
        <taxon>Bacteria</taxon>
        <taxon>Bacillati</taxon>
        <taxon>Bacillota</taxon>
        <taxon>Bacilli</taxon>
        <taxon>Bacillales</taxon>
        <taxon>Bacillaceae</taxon>
        <taxon>Aureibacillus</taxon>
    </lineage>
</organism>
<evidence type="ECO:0000256" key="7">
    <source>
        <dbReference type="ARBA" id="ARBA00023136"/>
    </source>
</evidence>
<evidence type="ECO:0000313" key="9">
    <source>
        <dbReference type="EMBL" id="TDQ41989.1"/>
    </source>
</evidence>
<dbReference type="PANTHER" id="PTHR34975">
    <property type="entry name" value="SPORE GERMINATION PROTEIN A2"/>
    <property type="match status" value="1"/>
</dbReference>
<evidence type="ECO:0000256" key="8">
    <source>
        <dbReference type="SAM" id="Phobius"/>
    </source>
</evidence>
<keyword evidence="4" id="KW-0309">Germination</keyword>
<dbReference type="InterPro" id="IPR004761">
    <property type="entry name" value="Spore_GerAB"/>
</dbReference>
<dbReference type="Proteomes" id="UP000295632">
    <property type="component" value="Unassembled WGS sequence"/>
</dbReference>
<keyword evidence="3" id="KW-0813">Transport</keyword>
<feature type="transmembrane region" description="Helical" evidence="8">
    <location>
        <begin position="186"/>
        <end position="206"/>
    </location>
</feature>
<keyword evidence="5 8" id="KW-0812">Transmembrane</keyword>
<protein>
    <submittedName>
        <fullName evidence="9">Spore germination protein KB</fullName>
    </submittedName>
</protein>
<comment type="subcellular location">
    <subcellularLocation>
        <location evidence="1">Membrane</location>
        <topology evidence="1">Multi-pass membrane protein</topology>
    </subcellularLocation>
</comment>
<dbReference type="GO" id="GO:0009847">
    <property type="term" value="P:spore germination"/>
    <property type="evidence" value="ECO:0007669"/>
    <property type="project" value="InterPro"/>
</dbReference>
<keyword evidence="6 8" id="KW-1133">Transmembrane helix</keyword>
<feature type="transmembrane region" description="Helical" evidence="8">
    <location>
        <begin position="218"/>
        <end position="247"/>
    </location>
</feature>
<feature type="transmembrane region" description="Helical" evidence="8">
    <location>
        <begin position="116"/>
        <end position="134"/>
    </location>
</feature>
<proteinExistence type="inferred from homology"/>
<dbReference type="Pfam" id="PF03845">
    <property type="entry name" value="Spore_permease"/>
    <property type="match status" value="1"/>
</dbReference>
<sequence length="360" mass="40341">MQKTLLSNAQVFLLLSMLVIATMVLLGPTTAGEQASADMWLSPVYCLPVGFLVGSIALGLHGMYPKHTPAQYMRKILGPYAGSFLIVCYLLFYIHFSVLVLQEFTIFSSNVFLVKTPNYVIMALILFTSAYAVAKGIETVARVTMLIIPVYLIFFILGNIFLIPDLDMGNFFPVLPEGLMPSFKGSIPLSAWFMEGFSVAFLLPYIKERKGVWRSMLVSFSVMTLVILFVNLIVVLLFGSVSANFPFPLMSAFRYVSVGNFLEHMESIVVVLWTLGVFIKLSILLFITVNLMADLFQVKHEPVIVWPIALFVLSVANWAFPTLPMVSDFYRLAVVYYFGIMLVLVPLLLYGIGRVRKVLK</sequence>
<comment type="similarity">
    <text evidence="2">Belongs to the amino acid-polyamine-organocation (APC) superfamily. Spore germination protein (SGP) (TC 2.A.3.9) family.</text>
</comment>
<evidence type="ECO:0000256" key="5">
    <source>
        <dbReference type="ARBA" id="ARBA00022692"/>
    </source>
</evidence>
<evidence type="ECO:0000313" key="10">
    <source>
        <dbReference type="Proteomes" id="UP000295632"/>
    </source>
</evidence>
<evidence type="ECO:0000256" key="2">
    <source>
        <dbReference type="ARBA" id="ARBA00007998"/>
    </source>
</evidence>
<keyword evidence="10" id="KW-1185">Reference proteome</keyword>